<dbReference type="Gene3D" id="3.40.630.30">
    <property type="match status" value="1"/>
</dbReference>
<keyword evidence="4" id="KW-1185">Reference proteome</keyword>
<sequence>MNNTDHPMNSLKLNYDGDHINHFHQYNNEEHINSIFELQLDLDDEDDEDDDDYREEDDFDSENDDDEVEDEYDDEYGKSCAYDVEEYYKDGQIIEDINYPYPFQQNSNLFSQDQKLQQQKQEKKMNPNMEQPYQNENMNSHQEQQNVEISTEYLLPEPFSLVLKDGETAATLYPLYPAIPELLPQGLLFFLLEEFNMEIEKGDTLPFYEPLTYQEFIDYWFVNKHRKYNNNTELDINTENTGGDNNNDIANTNTVDDNNNNNNNNNITHTLSGKQLNNKRSIDFLKDDDDEFNPQDGLVCVMVLGEIPELDLTAFKHSKKRKVNNLKNSKLNSIQWEKKCLGAFYIKPAYPGRSSHICSSTFLVNAGIRGKGIGKIMVEKYLEWSTLLGFTLTIFPLVYENNVGIRRIFESLDFKRLGKLPASGVLKGFDDPVASYFYYQELNHSGIANNQETDIDAAASTNAVATNTFATKDKRDDNKLREPIRRYNKIIDSEGNIVKYLRLRHFFRTNTYPDSADRAEKANLRSSRLRYRYDEINDKLFLNGKEVIYNINEQYKHAEKLHNLNHCGINKLSKEINKHYFWPRIKDTIFKIVENCGYCKSQKKFSNKKSSNNHKDYGLTIKPTHTPIKARMEDVTGKKNFTELLTTFRSNNLTNRMNQRDTYLQAALSSLNNKISSRMDQQNISKQSNKNENFNNPKNQDPDTNNSTSQNSLKTMILDIVTNNDSDSD</sequence>
<evidence type="ECO:0000256" key="1">
    <source>
        <dbReference type="SAM" id="MobiDB-lite"/>
    </source>
</evidence>
<feature type="compositionally biased region" description="Polar residues" evidence="1">
    <location>
        <begin position="702"/>
        <end position="714"/>
    </location>
</feature>
<dbReference type="VEuPathDB" id="FungiDB:SCODWIG_02146"/>
<dbReference type="AlphaFoldDB" id="A0A376B6R8"/>
<proteinExistence type="predicted"/>
<dbReference type="InterPro" id="IPR016181">
    <property type="entry name" value="Acyl_CoA_acyltransferase"/>
</dbReference>
<dbReference type="InterPro" id="IPR052742">
    <property type="entry name" value="Mito_N-acetyltransferase"/>
</dbReference>
<dbReference type="Gene3D" id="1.10.340.70">
    <property type="match status" value="1"/>
</dbReference>
<evidence type="ECO:0000313" key="3">
    <source>
        <dbReference type="EMBL" id="SSD60385.1"/>
    </source>
</evidence>
<protein>
    <recommendedName>
        <fullName evidence="2">Zinc finger H2C2-type histone UAS binding domain-containing protein</fullName>
    </recommendedName>
</protein>
<dbReference type="InterPro" id="IPR015416">
    <property type="entry name" value="Znf_H2C2_histone_UAS-bd"/>
</dbReference>
<dbReference type="Proteomes" id="UP000262825">
    <property type="component" value="Unassembled WGS sequence"/>
</dbReference>
<evidence type="ECO:0000313" key="4">
    <source>
        <dbReference type="Proteomes" id="UP000262825"/>
    </source>
</evidence>
<feature type="compositionally biased region" description="Low complexity" evidence="1">
    <location>
        <begin position="686"/>
        <end position="699"/>
    </location>
</feature>
<feature type="domain" description="Zinc finger H2C2-type histone UAS binding" evidence="2">
    <location>
        <begin position="562"/>
        <end position="600"/>
    </location>
</feature>
<accession>A0A376B6R8</accession>
<feature type="region of interest" description="Disordered" evidence="1">
    <location>
        <begin position="238"/>
        <end position="272"/>
    </location>
</feature>
<feature type="compositionally biased region" description="Low complexity" evidence="1">
    <location>
        <begin position="238"/>
        <end position="268"/>
    </location>
</feature>
<dbReference type="SUPFAM" id="SSF55729">
    <property type="entry name" value="Acyl-CoA N-acyltransferases (Nat)"/>
    <property type="match status" value="1"/>
</dbReference>
<gene>
    <name evidence="3" type="ORF">SCODWIG_02146</name>
</gene>
<dbReference type="Pfam" id="PF09337">
    <property type="entry name" value="zf-H2C2"/>
    <property type="match status" value="1"/>
</dbReference>
<evidence type="ECO:0000259" key="2">
    <source>
        <dbReference type="Pfam" id="PF09337"/>
    </source>
</evidence>
<dbReference type="PANTHER" id="PTHR43138:SF2">
    <property type="entry name" value="PROTEIN SPT10"/>
    <property type="match status" value="1"/>
</dbReference>
<feature type="region of interest" description="Disordered" evidence="1">
    <location>
        <begin position="44"/>
        <end position="75"/>
    </location>
</feature>
<feature type="region of interest" description="Disordered" evidence="1">
    <location>
        <begin position="677"/>
        <end position="715"/>
    </location>
</feature>
<dbReference type="EMBL" id="UFAJ01000341">
    <property type="protein sequence ID" value="SSD60385.1"/>
    <property type="molecule type" value="Genomic_DNA"/>
</dbReference>
<dbReference type="GO" id="GO:0005634">
    <property type="term" value="C:nucleus"/>
    <property type="evidence" value="ECO:0007669"/>
    <property type="project" value="TreeGrafter"/>
</dbReference>
<dbReference type="PANTHER" id="PTHR43138">
    <property type="entry name" value="ACETYLTRANSFERASE, GNAT FAMILY"/>
    <property type="match status" value="1"/>
</dbReference>
<organism evidence="3 4">
    <name type="scientific">Saccharomycodes ludwigii</name>
    <dbReference type="NCBI Taxonomy" id="36035"/>
    <lineage>
        <taxon>Eukaryota</taxon>
        <taxon>Fungi</taxon>
        <taxon>Dikarya</taxon>
        <taxon>Ascomycota</taxon>
        <taxon>Saccharomycotina</taxon>
        <taxon>Saccharomycetes</taxon>
        <taxon>Saccharomycodales</taxon>
        <taxon>Saccharomycodaceae</taxon>
        <taxon>Saccharomycodes</taxon>
    </lineage>
</organism>
<reference evidence="4" key="1">
    <citation type="submission" date="2018-06" db="EMBL/GenBank/DDBJ databases">
        <authorList>
            <person name="Guldener U."/>
        </authorList>
    </citation>
    <scope>NUCLEOTIDE SEQUENCE [LARGE SCALE GENOMIC DNA]</scope>
    <source>
        <strain evidence="4">UTAD17</strain>
    </source>
</reference>
<feature type="compositionally biased region" description="Acidic residues" evidence="1">
    <location>
        <begin position="44"/>
        <end position="74"/>
    </location>
</feature>
<name>A0A376B6R8_9ASCO</name>